<dbReference type="AlphaFoldDB" id="A0A133VHD3"/>
<comment type="similarity">
    <text evidence="1 5 6">Belongs to the universal ribosomal protein uL15 family.</text>
</comment>
<keyword evidence="3 5" id="KW-0687">Ribonucleoprotein</keyword>
<evidence type="ECO:0000256" key="1">
    <source>
        <dbReference type="ARBA" id="ARBA00007320"/>
    </source>
</evidence>
<gene>
    <name evidence="5" type="primary">rpl15</name>
    <name evidence="9" type="ORF">AKJ51_04685</name>
</gene>
<evidence type="ECO:0000256" key="2">
    <source>
        <dbReference type="ARBA" id="ARBA00022980"/>
    </source>
</evidence>
<dbReference type="GO" id="GO:0019843">
    <property type="term" value="F:rRNA binding"/>
    <property type="evidence" value="ECO:0007669"/>
    <property type="project" value="UniProtKB-UniRule"/>
</dbReference>
<keyword evidence="10" id="KW-1185">Reference proteome</keyword>
<dbReference type="PANTHER" id="PTHR11721">
    <property type="entry name" value="60S RIBOSOMAL PROTEIN L27A"/>
    <property type="match status" value="1"/>
</dbReference>
<keyword evidence="5" id="KW-0694">RNA-binding</keyword>
<evidence type="ECO:0000259" key="8">
    <source>
        <dbReference type="Pfam" id="PF00828"/>
    </source>
</evidence>
<dbReference type="PROSITE" id="PS00475">
    <property type="entry name" value="RIBOSOMAL_L15"/>
    <property type="match status" value="1"/>
</dbReference>
<reference evidence="9 10" key="1">
    <citation type="journal article" date="2016" name="Sci. Rep.">
        <title>Metabolic traits of an uncultured archaeal lineage -MSBL1- from brine pools of the Red Sea.</title>
        <authorList>
            <person name="Mwirichia R."/>
            <person name="Alam I."/>
            <person name="Rashid M."/>
            <person name="Vinu M."/>
            <person name="Ba-Alawi W."/>
            <person name="Anthony Kamau A."/>
            <person name="Kamanda Ngugi D."/>
            <person name="Goker M."/>
            <person name="Klenk H.P."/>
            <person name="Bajic V."/>
            <person name="Stingl U."/>
        </authorList>
    </citation>
    <scope>NUCLEOTIDE SEQUENCE [LARGE SCALE GENOMIC DNA]</scope>
    <source>
        <strain evidence="9">SCGC-AAA382A20</strain>
    </source>
</reference>
<comment type="subunit">
    <text evidence="5">Part of the 50S ribosomal subunit.</text>
</comment>
<dbReference type="GO" id="GO:0003735">
    <property type="term" value="F:structural constituent of ribosome"/>
    <property type="evidence" value="ECO:0007669"/>
    <property type="project" value="InterPro"/>
</dbReference>
<dbReference type="Gene3D" id="3.100.10.10">
    <property type="match status" value="1"/>
</dbReference>
<evidence type="ECO:0000256" key="6">
    <source>
        <dbReference type="RuleBase" id="RU003888"/>
    </source>
</evidence>
<dbReference type="Pfam" id="PF00828">
    <property type="entry name" value="Ribosomal_L27A"/>
    <property type="match status" value="1"/>
</dbReference>
<accession>A0A133VHD3</accession>
<proteinExistence type="inferred from homology"/>
<keyword evidence="2 5" id="KW-0689">Ribosomal protein</keyword>
<comment type="caution">
    <text evidence="9">The sequence shown here is derived from an EMBL/GenBank/DDBJ whole genome shotgun (WGS) entry which is preliminary data.</text>
</comment>
<dbReference type="Proteomes" id="UP000070263">
    <property type="component" value="Unassembled WGS sequence"/>
</dbReference>
<dbReference type="InterPro" id="IPR036227">
    <property type="entry name" value="Ribosomal_uL15/eL18_sf"/>
</dbReference>
<keyword evidence="5" id="KW-0699">rRNA-binding</keyword>
<evidence type="ECO:0000256" key="5">
    <source>
        <dbReference type="HAMAP-Rule" id="MF_01341"/>
    </source>
</evidence>
<dbReference type="InterPro" id="IPR001196">
    <property type="entry name" value="Ribosomal_uL15_CS"/>
</dbReference>
<sequence>MSSRKSRKSRSKRGSRTQGSGSHKKSRHSGNKGGKGQAGSHKHHWRQVRQANPNYFGKYGFNRPQKVQEEVETVNVGELDEYAEELLEDGIAEEDEDKIVIDTTDLNIDKVLGGGKVTRSLKVIAKEFSRSAEEKLEELGDAVTVGES</sequence>
<dbReference type="InterPro" id="IPR030878">
    <property type="entry name" value="Ribosomal_uL15"/>
</dbReference>
<evidence type="ECO:0000313" key="9">
    <source>
        <dbReference type="EMBL" id="KXB05845.1"/>
    </source>
</evidence>
<dbReference type="InterPro" id="IPR027386">
    <property type="entry name" value="Rbsml_uL15_N"/>
</dbReference>
<dbReference type="GO" id="GO:0006412">
    <property type="term" value="P:translation"/>
    <property type="evidence" value="ECO:0007669"/>
    <property type="project" value="UniProtKB-UniRule"/>
</dbReference>
<feature type="region of interest" description="Disordered" evidence="7">
    <location>
        <begin position="1"/>
        <end position="61"/>
    </location>
</feature>
<name>A0A133VHD3_9EURY</name>
<dbReference type="PANTHER" id="PTHR11721:SF3">
    <property type="entry name" value="LARGE RIBOSOMAL SUBUNIT PROTEIN UL15"/>
    <property type="match status" value="1"/>
</dbReference>
<feature type="domain" description="Large ribosomal subunit protein uL15/eL18" evidence="8">
    <location>
        <begin position="73"/>
        <end position="140"/>
    </location>
</feature>
<evidence type="ECO:0000313" key="10">
    <source>
        <dbReference type="Proteomes" id="UP000070263"/>
    </source>
</evidence>
<dbReference type="HAMAP" id="MF_01341">
    <property type="entry name" value="Ribosomal_uL15"/>
    <property type="match status" value="1"/>
</dbReference>
<dbReference type="Gene3D" id="4.10.990.10">
    <property type="match status" value="1"/>
</dbReference>
<dbReference type="InterPro" id="IPR021131">
    <property type="entry name" value="Ribosomal_uL15/eL18"/>
</dbReference>
<evidence type="ECO:0000256" key="4">
    <source>
        <dbReference type="ARBA" id="ARBA00035200"/>
    </source>
</evidence>
<evidence type="ECO:0000256" key="7">
    <source>
        <dbReference type="SAM" id="MobiDB-lite"/>
    </source>
</evidence>
<comment type="function">
    <text evidence="5">Binds to the 23S rRNA.</text>
</comment>
<evidence type="ECO:0000256" key="3">
    <source>
        <dbReference type="ARBA" id="ARBA00023274"/>
    </source>
</evidence>
<organism evidence="9 10">
    <name type="scientific">candidate division MSBL1 archaeon SCGC-AAA382A20</name>
    <dbReference type="NCBI Taxonomy" id="1698280"/>
    <lineage>
        <taxon>Archaea</taxon>
        <taxon>Methanobacteriati</taxon>
        <taxon>Methanobacteriota</taxon>
        <taxon>candidate division MSBL1</taxon>
    </lineage>
</organism>
<dbReference type="GO" id="GO:0022625">
    <property type="term" value="C:cytosolic large ribosomal subunit"/>
    <property type="evidence" value="ECO:0007669"/>
    <property type="project" value="TreeGrafter"/>
</dbReference>
<protein>
    <recommendedName>
        <fullName evidence="4 5">Large ribosomal subunit protein uL15</fullName>
    </recommendedName>
</protein>
<dbReference type="EMBL" id="LHYE01000074">
    <property type="protein sequence ID" value="KXB05845.1"/>
    <property type="molecule type" value="Genomic_DNA"/>
</dbReference>
<dbReference type="SUPFAM" id="SSF52080">
    <property type="entry name" value="Ribosomal proteins L15p and L18e"/>
    <property type="match status" value="1"/>
</dbReference>
<feature type="compositionally biased region" description="Basic residues" evidence="7">
    <location>
        <begin position="1"/>
        <end position="15"/>
    </location>
</feature>